<dbReference type="InterPro" id="IPR011990">
    <property type="entry name" value="TPR-like_helical_dom_sf"/>
</dbReference>
<organism evidence="5 6">
    <name type="scientific">Photobacterium lutimaris</name>
    <dbReference type="NCBI Taxonomy" id="388278"/>
    <lineage>
        <taxon>Bacteria</taxon>
        <taxon>Pseudomonadati</taxon>
        <taxon>Pseudomonadota</taxon>
        <taxon>Gammaproteobacteria</taxon>
        <taxon>Vibrionales</taxon>
        <taxon>Vibrionaceae</taxon>
        <taxon>Photobacterium</taxon>
    </lineage>
</organism>
<comment type="caution">
    <text evidence="5">The sequence shown here is derived from an EMBL/GenBank/DDBJ whole genome shotgun (WGS) entry which is preliminary data.</text>
</comment>
<dbReference type="RefSeq" id="WP_107348870.1">
    <property type="nucleotide sequence ID" value="NZ_PYMH01000004.1"/>
</dbReference>
<dbReference type="SUPFAM" id="SSF53300">
    <property type="entry name" value="vWA-like"/>
    <property type="match status" value="1"/>
</dbReference>
<keyword evidence="1" id="KW-0802">TPR repeat</keyword>
<evidence type="ECO:0000256" key="3">
    <source>
        <dbReference type="SAM" id="Phobius"/>
    </source>
</evidence>
<evidence type="ECO:0000313" key="5">
    <source>
        <dbReference type="EMBL" id="PSU33823.1"/>
    </source>
</evidence>
<dbReference type="PANTHER" id="PTHR22550">
    <property type="entry name" value="SPORE GERMINATION PROTEIN"/>
    <property type="match status" value="1"/>
</dbReference>
<keyword evidence="3" id="KW-0812">Transmembrane</keyword>
<dbReference type="InterPro" id="IPR050768">
    <property type="entry name" value="UPF0353/GerABKA_families"/>
</dbReference>
<feature type="domain" description="VWFA" evidence="4">
    <location>
        <begin position="80"/>
        <end position="277"/>
    </location>
</feature>
<evidence type="ECO:0000256" key="2">
    <source>
        <dbReference type="SAM" id="MobiDB-lite"/>
    </source>
</evidence>
<dbReference type="AlphaFoldDB" id="A0A2T3IYU0"/>
<dbReference type="SUPFAM" id="SSF48452">
    <property type="entry name" value="TPR-like"/>
    <property type="match status" value="1"/>
</dbReference>
<dbReference type="Gene3D" id="3.40.50.410">
    <property type="entry name" value="von Willebrand factor, type A domain"/>
    <property type="match status" value="1"/>
</dbReference>
<dbReference type="Gene3D" id="1.25.40.10">
    <property type="entry name" value="Tetratricopeptide repeat domain"/>
    <property type="match status" value="1"/>
</dbReference>
<feature type="transmembrane region" description="Helical" evidence="3">
    <location>
        <begin position="6"/>
        <end position="22"/>
    </location>
</feature>
<feature type="region of interest" description="Disordered" evidence="2">
    <location>
        <begin position="444"/>
        <end position="557"/>
    </location>
</feature>
<dbReference type="InterPro" id="IPR002035">
    <property type="entry name" value="VWF_A"/>
</dbReference>
<feature type="compositionally biased region" description="Acidic residues" evidence="2">
    <location>
        <begin position="457"/>
        <end position="497"/>
    </location>
</feature>
<keyword evidence="3" id="KW-0472">Membrane</keyword>
<dbReference type="PANTHER" id="PTHR22550:SF14">
    <property type="entry name" value="VWFA DOMAIN-CONTAINING PROTEIN"/>
    <property type="match status" value="1"/>
</dbReference>
<feature type="transmembrane region" description="Helical" evidence="3">
    <location>
        <begin position="47"/>
        <end position="67"/>
    </location>
</feature>
<evidence type="ECO:0000313" key="6">
    <source>
        <dbReference type="Proteomes" id="UP000241222"/>
    </source>
</evidence>
<dbReference type="EMBL" id="PYMH01000004">
    <property type="protein sequence ID" value="PSU33823.1"/>
    <property type="molecule type" value="Genomic_DNA"/>
</dbReference>
<dbReference type="InterPro" id="IPR019734">
    <property type="entry name" value="TPR_rpt"/>
</dbReference>
<reference evidence="5 6" key="1">
    <citation type="submission" date="2018-03" db="EMBL/GenBank/DDBJ databases">
        <title>Whole genome sequencing of Histamine producing bacteria.</title>
        <authorList>
            <person name="Butler K."/>
        </authorList>
    </citation>
    <scope>NUCLEOTIDE SEQUENCE [LARGE SCALE GENOMIC DNA]</scope>
    <source>
        <strain evidence="5 6">JCM 13586</strain>
    </source>
</reference>
<proteinExistence type="predicted"/>
<dbReference type="PROSITE" id="PS50005">
    <property type="entry name" value="TPR"/>
    <property type="match status" value="1"/>
</dbReference>
<accession>A0A2T3IYU0</accession>
<keyword evidence="3" id="KW-1133">Transmembrane helix</keyword>
<keyword evidence="6" id="KW-1185">Reference proteome</keyword>
<dbReference type="PROSITE" id="PS50234">
    <property type="entry name" value="VWFA"/>
    <property type="match status" value="1"/>
</dbReference>
<evidence type="ECO:0000259" key="4">
    <source>
        <dbReference type="PROSITE" id="PS50234"/>
    </source>
</evidence>
<dbReference type="Proteomes" id="UP000241222">
    <property type="component" value="Unassembled WGS sequence"/>
</dbReference>
<name>A0A2T3IYU0_9GAMM</name>
<sequence length="616" mass="68132">MVSFLSPMWLLGLFVVPAIYWVDRRRQQQGLIAPHLLKQTGKSQNRIRSWLIVAWLLAMLAMAGPHWREQDRPHSELERARVVVMDMSKAMSATDISPNRFQQAFYKTTDLIKLLDEGYTGLVAYSNEGYTISPLTHDNNTVLAHIEHLSPEVMPTKGKNAAAGVKEAIKLLDQALFGYGDILLVTSGISEAESLAIEALLAGTHYSLSTYGISTPQGATIYRGDGTPYLGNDGQPVVSRLVPERLRELAAQTGGIAVTYQHSQSDIEQLQSFLQKLRTVGELREQSDSLSAQFINDGYWLLWPLAGILLLAFRRGAVYSVGLVLLLPVSQVEAAGLSQLWKNTDRHGYGYYQQQRYVDAAYAFSDPLWQGVAFYEAGDYQSAVEAFSQVADGSSDYNHGNALAKLGRLEDAAQKYRAVVERDPTHQGAQRNLGLVEEALLAQESQEQQGEAGDNGNTDDQENSEGDGDQERDENADEEQEGGQDNLETDPDTENESDQQGASEQTGASQSEDGNADEPQFSDDGGGEPHPPQQQFGESGEYDADKFTAGDIDIDFGTPTEEDMEAIRHQLSELGEINPVLNRLTQIQDDRTFLLRNLLLLQAEQKQPSEQTEIEW</sequence>
<gene>
    <name evidence="5" type="ORF">C9I99_10650</name>
</gene>
<feature type="compositionally biased region" description="Polar residues" evidence="2">
    <location>
        <begin position="498"/>
        <end position="513"/>
    </location>
</feature>
<feature type="repeat" description="TPR" evidence="1">
    <location>
        <begin position="393"/>
        <end position="426"/>
    </location>
</feature>
<dbReference type="Pfam" id="PF13519">
    <property type="entry name" value="VWA_2"/>
    <property type="match status" value="1"/>
</dbReference>
<protein>
    <recommendedName>
        <fullName evidence="4">VWFA domain-containing protein</fullName>
    </recommendedName>
</protein>
<dbReference type="Pfam" id="PF13174">
    <property type="entry name" value="TPR_6"/>
    <property type="match status" value="2"/>
</dbReference>
<dbReference type="OrthoDB" id="9807628at2"/>
<evidence type="ECO:0000256" key="1">
    <source>
        <dbReference type="PROSITE-ProRule" id="PRU00339"/>
    </source>
</evidence>
<dbReference type="InterPro" id="IPR036465">
    <property type="entry name" value="vWFA_dom_sf"/>
</dbReference>